<keyword evidence="2" id="KW-1277">Toxin-antitoxin system</keyword>
<keyword evidence="3" id="KW-0808">Transferase</keyword>
<dbReference type="EMBL" id="JADEWB010000215">
    <property type="protein sequence ID" value="MBE9238823.1"/>
    <property type="molecule type" value="Genomic_DNA"/>
</dbReference>
<keyword evidence="4" id="KW-0548">Nucleotidyltransferase</keyword>
<keyword evidence="7" id="KW-0067">ATP-binding</keyword>
<proteinExistence type="inferred from homology"/>
<evidence type="ECO:0000256" key="4">
    <source>
        <dbReference type="ARBA" id="ARBA00022695"/>
    </source>
</evidence>
<comment type="similarity">
    <text evidence="9">Belongs to the MntA antitoxin family.</text>
</comment>
<evidence type="ECO:0000256" key="8">
    <source>
        <dbReference type="ARBA" id="ARBA00022842"/>
    </source>
</evidence>
<dbReference type="PANTHER" id="PTHR33571:SF12">
    <property type="entry name" value="BSL3053 PROTEIN"/>
    <property type="match status" value="1"/>
</dbReference>
<evidence type="ECO:0000256" key="2">
    <source>
        <dbReference type="ARBA" id="ARBA00022649"/>
    </source>
</evidence>
<evidence type="ECO:0000256" key="1">
    <source>
        <dbReference type="ARBA" id="ARBA00001946"/>
    </source>
</evidence>
<dbReference type="CDD" id="cd05403">
    <property type="entry name" value="NT_KNTase_like"/>
    <property type="match status" value="1"/>
</dbReference>
<dbReference type="PANTHER" id="PTHR33571">
    <property type="entry name" value="SSL8005 PROTEIN"/>
    <property type="match status" value="1"/>
</dbReference>
<protein>
    <submittedName>
        <fullName evidence="11">Nucleotidyltransferase family protein</fullName>
    </submittedName>
</protein>
<evidence type="ECO:0000256" key="9">
    <source>
        <dbReference type="ARBA" id="ARBA00038276"/>
    </source>
</evidence>
<keyword evidence="8" id="KW-0460">Magnesium</keyword>
<dbReference type="InterPro" id="IPR002934">
    <property type="entry name" value="Polymerase_NTP_transf_dom"/>
</dbReference>
<dbReference type="RefSeq" id="WP_193944162.1">
    <property type="nucleotide sequence ID" value="NZ_JADEWB010000215.1"/>
</dbReference>
<evidence type="ECO:0000313" key="12">
    <source>
        <dbReference type="Proteomes" id="UP000606776"/>
    </source>
</evidence>
<evidence type="ECO:0000256" key="6">
    <source>
        <dbReference type="ARBA" id="ARBA00022741"/>
    </source>
</evidence>
<evidence type="ECO:0000256" key="7">
    <source>
        <dbReference type="ARBA" id="ARBA00022840"/>
    </source>
</evidence>
<evidence type="ECO:0000313" key="11">
    <source>
        <dbReference type="EMBL" id="MBE9238823.1"/>
    </source>
</evidence>
<evidence type="ECO:0000259" key="10">
    <source>
        <dbReference type="Pfam" id="PF01909"/>
    </source>
</evidence>
<name>A0ABR9VK09_9CYAN</name>
<organism evidence="11 12">
    <name type="scientific">Sphaerospermopsis aphanizomenoides LEGE 00250</name>
    <dbReference type="NCBI Taxonomy" id="2777972"/>
    <lineage>
        <taxon>Bacteria</taxon>
        <taxon>Bacillati</taxon>
        <taxon>Cyanobacteriota</taxon>
        <taxon>Cyanophyceae</taxon>
        <taxon>Nostocales</taxon>
        <taxon>Aphanizomenonaceae</taxon>
        <taxon>Sphaerospermopsis</taxon>
        <taxon>Sphaerospermopsis aphanizomenoides</taxon>
    </lineage>
</organism>
<keyword evidence="5" id="KW-0479">Metal-binding</keyword>
<dbReference type="InterPro" id="IPR043519">
    <property type="entry name" value="NT_sf"/>
</dbReference>
<sequence length="96" mass="10688">MGIKDLLLPFREEILQIAAKYGAYNLRIFGSVARGEATPDSDVDLLVELEPHCSLFDYIALNQDLAVLLGRKVDIAEPENLHDLIRDKVLSEAVPL</sequence>
<reference evidence="11 12" key="1">
    <citation type="submission" date="2020-10" db="EMBL/GenBank/DDBJ databases">
        <authorList>
            <person name="Castelo-Branco R."/>
            <person name="Eusebio N."/>
            <person name="Adriana R."/>
            <person name="Vieira A."/>
            <person name="Brugerolle De Fraissinette N."/>
            <person name="Rezende De Castro R."/>
            <person name="Schneider M.P."/>
            <person name="Vasconcelos V."/>
            <person name="Leao P.N."/>
        </authorList>
    </citation>
    <scope>NUCLEOTIDE SEQUENCE [LARGE SCALE GENOMIC DNA]</scope>
    <source>
        <strain evidence="11 12">LEGE 00250</strain>
    </source>
</reference>
<dbReference type="Gene3D" id="3.30.460.10">
    <property type="entry name" value="Beta Polymerase, domain 2"/>
    <property type="match status" value="1"/>
</dbReference>
<dbReference type="InterPro" id="IPR052038">
    <property type="entry name" value="Type-VII_TA_antitoxin"/>
</dbReference>
<comment type="caution">
    <text evidence="11">The sequence shown here is derived from an EMBL/GenBank/DDBJ whole genome shotgun (WGS) entry which is preliminary data.</text>
</comment>
<dbReference type="SUPFAM" id="SSF81301">
    <property type="entry name" value="Nucleotidyltransferase"/>
    <property type="match status" value="1"/>
</dbReference>
<dbReference type="Pfam" id="PF01909">
    <property type="entry name" value="NTP_transf_2"/>
    <property type="match status" value="1"/>
</dbReference>
<accession>A0ABR9VK09</accession>
<comment type="cofactor">
    <cofactor evidence="1">
        <name>Mg(2+)</name>
        <dbReference type="ChEBI" id="CHEBI:18420"/>
    </cofactor>
</comment>
<evidence type="ECO:0000256" key="3">
    <source>
        <dbReference type="ARBA" id="ARBA00022679"/>
    </source>
</evidence>
<evidence type="ECO:0000256" key="5">
    <source>
        <dbReference type="ARBA" id="ARBA00022723"/>
    </source>
</evidence>
<dbReference type="Proteomes" id="UP000606776">
    <property type="component" value="Unassembled WGS sequence"/>
</dbReference>
<feature type="domain" description="Polymerase nucleotidyl transferase" evidence="10">
    <location>
        <begin position="16"/>
        <end position="94"/>
    </location>
</feature>
<gene>
    <name evidence="11" type="ORF">IQ227_23080</name>
</gene>
<keyword evidence="6" id="KW-0547">Nucleotide-binding</keyword>
<keyword evidence="12" id="KW-1185">Reference proteome</keyword>